<organism evidence="1 2">
    <name type="scientific">Bemisia tabaci</name>
    <name type="common">Sweetpotato whitefly</name>
    <name type="synonym">Aleurodes tabaci</name>
    <dbReference type="NCBI Taxonomy" id="7038"/>
    <lineage>
        <taxon>Eukaryota</taxon>
        <taxon>Metazoa</taxon>
        <taxon>Ecdysozoa</taxon>
        <taxon>Arthropoda</taxon>
        <taxon>Hexapoda</taxon>
        <taxon>Insecta</taxon>
        <taxon>Pterygota</taxon>
        <taxon>Neoptera</taxon>
        <taxon>Paraneoptera</taxon>
        <taxon>Hemiptera</taxon>
        <taxon>Sternorrhyncha</taxon>
        <taxon>Aleyrodoidea</taxon>
        <taxon>Aleyrodidae</taxon>
        <taxon>Aleyrodinae</taxon>
        <taxon>Bemisia</taxon>
    </lineage>
</organism>
<dbReference type="AlphaFoldDB" id="A0A9P0EXN8"/>
<evidence type="ECO:0000313" key="1">
    <source>
        <dbReference type="EMBL" id="CAH0381189.1"/>
    </source>
</evidence>
<dbReference type="Proteomes" id="UP001152759">
    <property type="component" value="Chromosome 1"/>
</dbReference>
<dbReference type="EMBL" id="OU963862">
    <property type="protein sequence ID" value="CAH0381189.1"/>
    <property type="molecule type" value="Genomic_DNA"/>
</dbReference>
<sequence length="196" mass="22171">MMDFVLVKFENDNSGDVVPFAWLSENKDSTVWPKTIENFIKGCVQPFKKWQKWKVSLLSDDHCRSKRQASPLPEAELRDASQQTTLPHKKRPFIACPVQKNPQEQLLDSLTQKLDDDYGQFDASDSEGEQSLVDCSHSDVIAFSSQPGRGYACNPVIESPDQVCYRTRNRAEAITSLPATETSREGREQFILSVIS</sequence>
<proteinExistence type="predicted"/>
<name>A0A9P0EXN8_BEMTA</name>
<keyword evidence="2" id="KW-1185">Reference proteome</keyword>
<gene>
    <name evidence="1" type="ORF">BEMITA_LOCUS861</name>
</gene>
<evidence type="ECO:0000313" key="2">
    <source>
        <dbReference type="Proteomes" id="UP001152759"/>
    </source>
</evidence>
<accession>A0A9P0EXN8</accession>
<protein>
    <submittedName>
        <fullName evidence="1">Uncharacterized protein</fullName>
    </submittedName>
</protein>
<reference evidence="1" key="1">
    <citation type="submission" date="2021-12" db="EMBL/GenBank/DDBJ databases">
        <authorList>
            <person name="King R."/>
        </authorList>
    </citation>
    <scope>NUCLEOTIDE SEQUENCE</scope>
</reference>